<dbReference type="SUPFAM" id="SSF55874">
    <property type="entry name" value="ATPase domain of HSP90 chaperone/DNA topoisomerase II/histidine kinase"/>
    <property type="match status" value="1"/>
</dbReference>
<dbReference type="InterPro" id="IPR004358">
    <property type="entry name" value="Sig_transdc_His_kin-like_C"/>
</dbReference>
<dbReference type="GO" id="GO:0000155">
    <property type="term" value="F:phosphorelay sensor kinase activity"/>
    <property type="evidence" value="ECO:0007669"/>
    <property type="project" value="InterPro"/>
</dbReference>
<dbReference type="InterPro" id="IPR036890">
    <property type="entry name" value="HATPase_C_sf"/>
</dbReference>
<sequence length="444" mass="47493">MTDPPPGDPGAPFAGAAGPPGEWRTPFVHSAGHARPAARRRAVGSGGVEPLFALPLLLILAGVPAIVLWRVLRGRRELGTGPAERATFETLHTASLAAPPLRAGLTASGALKASRHLRELLGSPAIAITSGEELLVYDGAGDHHAQQAFAHATATLRDGRTQVLGPDTVACDRPECPVRHAVVVPLTTDDRVVGSLAAYGDQASAGLVRATGEVARWVDSQLALAELDRSRTLLMEAEVRALRAQISPHFIYNSLTTIASFVRTDPERARELLLDFADFTRYSFRRHGEFTTLAEELRSIDRYLTLERARFGDHLRVSLRIAPEVLPVAVPFLCLQPLVENAVRHGLEGKAGEGRITIIAEDAGAECAISVEDDGVGMEPDRLRRILSGDTDERSGAGGVGLANVDERLRQVYGDEYGLVVETAAGAGTKINVRLPKYRPGVSV</sequence>
<feature type="region of interest" description="Disordered" evidence="5">
    <location>
        <begin position="1"/>
        <end position="25"/>
    </location>
</feature>
<dbReference type="InterPro" id="IPR050640">
    <property type="entry name" value="Bact_2-comp_sensor_kinase"/>
</dbReference>
<name>A0A7X0M7I3_9ACTN</name>
<dbReference type="InterPro" id="IPR003594">
    <property type="entry name" value="HATPase_dom"/>
</dbReference>
<keyword evidence="6" id="KW-0812">Transmembrane</keyword>
<evidence type="ECO:0000313" key="8">
    <source>
        <dbReference type="EMBL" id="MBB6473074.1"/>
    </source>
</evidence>
<feature type="compositionally biased region" description="Low complexity" evidence="5">
    <location>
        <begin position="10"/>
        <end position="21"/>
    </location>
</feature>
<dbReference type="PROSITE" id="PS50109">
    <property type="entry name" value="HIS_KIN"/>
    <property type="match status" value="1"/>
</dbReference>
<dbReference type="PANTHER" id="PTHR34220:SF7">
    <property type="entry name" value="SENSOR HISTIDINE KINASE YPDA"/>
    <property type="match status" value="1"/>
</dbReference>
<keyword evidence="6" id="KW-0472">Membrane</keyword>
<keyword evidence="8" id="KW-0808">Transferase</keyword>
<dbReference type="PRINTS" id="PR00344">
    <property type="entry name" value="BCTRLSENSOR"/>
</dbReference>
<evidence type="ECO:0000256" key="2">
    <source>
        <dbReference type="ARBA" id="ARBA00012438"/>
    </source>
</evidence>
<evidence type="ECO:0000313" key="9">
    <source>
        <dbReference type="Proteomes" id="UP000555564"/>
    </source>
</evidence>
<proteinExistence type="predicted"/>
<evidence type="ECO:0000256" key="1">
    <source>
        <dbReference type="ARBA" id="ARBA00000085"/>
    </source>
</evidence>
<evidence type="ECO:0000259" key="7">
    <source>
        <dbReference type="PROSITE" id="PS50109"/>
    </source>
</evidence>
<comment type="caution">
    <text evidence="8">The sequence shown here is derived from an EMBL/GenBank/DDBJ whole genome shotgun (WGS) entry which is preliminary data.</text>
</comment>
<reference evidence="8 9" key="1">
    <citation type="submission" date="2020-08" db="EMBL/GenBank/DDBJ databases">
        <title>Sequencing the genomes of 1000 actinobacteria strains.</title>
        <authorList>
            <person name="Klenk H.-P."/>
        </authorList>
    </citation>
    <scope>NUCLEOTIDE SEQUENCE [LARGE SCALE GENOMIC DNA]</scope>
    <source>
        <strain evidence="8 9">DSM 44936</strain>
    </source>
</reference>
<keyword evidence="9" id="KW-1185">Reference proteome</keyword>
<keyword evidence="3 8" id="KW-0418">Kinase</keyword>
<dbReference type="InterPro" id="IPR005467">
    <property type="entry name" value="His_kinase_dom"/>
</dbReference>
<dbReference type="CDD" id="cd16956">
    <property type="entry name" value="HATPase_YehU-like"/>
    <property type="match status" value="1"/>
</dbReference>
<protein>
    <recommendedName>
        <fullName evidence="2">histidine kinase</fullName>
        <ecNumber evidence="2">2.7.13.3</ecNumber>
    </recommendedName>
</protein>
<dbReference type="SMART" id="SM00387">
    <property type="entry name" value="HATPase_c"/>
    <property type="match status" value="1"/>
</dbReference>
<dbReference type="InterPro" id="IPR010559">
    <property type="entry name" value="Sig_transdc_His_kin_internal"/>
</dbReference>
<gene>
    <name evidence="8" type="ORF">BJ992_002505</name>
</gene>
<evidence type="ECO:0000256" key="6">
    <source>
        <dbReference type="SAM" id="Phobius"/>
    </source>
</evidence>
<feature type="domain" description="Histidine kinase" evidence="7">
    <location>
        <begin position="335"/>
        <end position="439"/>
    </location>
</feature>
<comment type="catalytic activity">
    <reaction evidence="1">
        <text>ATP + protein L-histidine = ADP + protein N-phospho-L-histidine.</text>
        <dbReference type="EC" id="2.7.13.3"/>
    </reaction>
</comment>
<dbReference type="AlphaFoldDB" id="A0A7X0M7I3"/>
<dbReference type="EMBL" id="JACHIU010000001">
    <property type="protein sequence ID" value="MBB6473074.1"/>
    <property type="molecule type" value="Genomic_DNA"/>
</dbReference>
<keyword evidence="6" id="KW-1133">Transmembrane helix</keyword>
<dbReference type="Pfam" id="PF02518">
    <property type="entry name" value="HATPase_c"/>
    <property type="match status" value="1"/>
</dbReference>
<dbReference type="GO" id="GO:0016020">
    <property type="term" value="C:membrane"/>
    <property type="evidence" value="ECO:0007669"/>
    <property type="project" value="InterPro"/>
</dbReference>
<dbReference type="PANTHER" id="PTHR34220">
    <property type="entry name" value="SENSOR HISTIDINE KINASE YPDA"/>
    <property type="match status" value="1"/>
</dbReference>
<feature type="transmembrane region" description="Helical" evidence="6">
    <location>
        <begin position="51"/>
        <end position="72"/>
    </location>
</feature>
<evidence type="ECO:0000256" key="3">
    <source>
        <dbReference type="ARBA" id="ARBA00022777"/>
    </source>
</evidence>
<dbReference type="Gene3D" id="3.30.565.10">
    <property type="entry name" value="Histidine kinase-like ATPase, C-terminal domain"/>
    <property type="match status" value="1"/>
</dbReference>
<dbReference type="Pfam" id="PF06580">
    <property type="entry name" value="His_kinase"/>
    <property type="match status" value="1"/>
</dbReference>
<keyword evidence="4" id="KW-0902">Two-component regulatory system</keyword>
<organism evidence="8 9">
    <name type="scientific">Sphaerisporangium rubeum</name>
    <dbReference type="NCBI Taxonomy" id="321317"/>
    <lineage>
        <taxon>Bacteria</taxon>
        <taxon>Bacillati</taxon>
        <taxon>Actinomycetota</taxon>
        <taxon>Actinomycetes</taxon>
        <taxon>Streptosporangiales</taxon>
        <taxon>Streptosporangiaceae</taxon>
        <taxon>Sphaerisporangium</taxon>
    </lineage>
</organism>
<accession>A0A7X0M7I3</accession>
<dbReference type="Proteomes" id="UP000555564">
    <property type="component" value="Unassembled WGS sequence"/>
</dbReference>
<evidence type="ECO:0000256" key="4">
    <source>
        <dbReference type="ARBA" id="ARBA00023012"/>
    </source>
</evidence>
<dbReference type="EC" id="2.7.13.3" evidence="2"/>
<evidence type="ECO:0000256" key="5">
    <source>
        <dbReference type="SAM" id="MobiDB-lite"/>
    </source>
</evidence>